<dbReference type="EMBL" id="METM01000031">
    <property type="protein sequence ID" value="OGB88978.1"/>
    <property type="molecule type" value="Genomic_DNA"/>
</dbReference>
<feature type="chain" id="PRO_5009513421" description="SH3b domain-containing protein" evidence="1">
    <location>
        <begin position="21"/>
        <end position="106"/>
    </location>
</feature>
<gene>
    <name evidence="2" type="ORF">A2625_04545</name>
</gene>
<evidence type="ECO:0000313" key="3">
    <source>
        <dbReference type="Proteomes" id="UP000178724"/>
    </source>
</evidence>
<evidence type="ECO:0008006" key="4">
    <source>
        <dbReference type="Google" id="ProtNLM"/>
    </source>
</evidence>
<evidence type="ECO:0000313" key="2">
    <source>
        <dbReference type="EMBL" id="OGB88978.1"/>
    </source>
</evidence>
<proteinExistence type="predicted"/>
<protein>
    <recommendedName>
        <fullName evidence="4">SH3b domain-containing protein</fullName>
    </recommendedName>
</protein>
<sequence>MKNTLVFLFLTLILIGSVLAAAKEPYNLEVRTLYSAPDETSNVMYKIPIEVKLLDVSADANWHKVKIGFAFGPLSYTYVGWVKIPVGEILAARMEKVAKTQGPAEQ</sequence>
<keyword evidence="1" id="KW-0732">Signal</keyword>
<feature type="signal peptide" evidence="1">
    <location>
        <begin position="1"/>
        <end position="20"/>
    </location>
</feature>
<accession>A0A1F4PZ86</accession>
<organism evidence="2 3">
    <name type="scientific">candidate division WOR-1 bacterium RIFCSPHIGHO2_01_FULL_53_15</name>
    <dbReference type="NCBI Taxonomy" id="1802564"/>
    <lineage>
        <taxon>Bacteria</taxon>
        <taxon>Bacillati</taxon>
        <taxon>Saganbacteria</taxon>
    </lineage>
</organism>
<dbReference type="Proteomes" id="UP000178724">
    <property type="component" value="Unassembled WGS sequence"/>
</dbReference>
<evidence type="ECO:0000256" key="1">
    <source>
        <dbReference type="SAM" id="SignalP"/>
    </source>
</evidence>
<comment type="caution">
    <text evidence="2">The sequence shown here is derived from an EMBL/GenBank/DDBJ whole genome shotgun (WGS) entry which is preliminary data.</text>
</comment>
<reference evidence="2 3" key="1">
    <citation type="journal article" date="2016" name="Nat. Commun.">
        <title>Thousands of microbial genomes shed light on interconnected biogeochemical processes in an aquifer system.</title>
        <authorList>
            <person name="Anantharaman K."/>
            <person name="Brown C.T."/>
            <person name="Hug L.A."/>
            <person name="Sharon I."/>
            <person name="Castelle C.J."/>
            <person name="Probst A.J."/>
            <person name="Thomas B.C."/>
            <person name="Singh A."/>
            <person name="Wilkins M.J."/>
            <person name="Karaoz U."/>
            <person name="Brodie E.L."/>
            <person name="Williams K.H."/>
            <person name="Hubbard S.S."/>
            <person name="Banfield J.F."/>
        </authorList>
    </citation>
    <scope>NUCLEOTIDE SEQUENCE [LARGE SCALE GENOMIC DNA]</scope>
</reference>
<dbReference type="AlphaFoldDB" id="A0A1F4PZ86"/>
<name>A0A1F4PZ86_UNCSA</name>